<keyword evidence="5" id="KW-0812">Transmembrane</keyword>
<dbReference type="PANTHER" id="PTHR11214:SF235">
    <property type="entry name" value="HEXOSYLTRANSFERASE"/>
    <property type="match status" value="1"/>
</dbReference>
<reference evidence="11 12" key="1">
    <citation type="submission" date="2024-07" db="EMBL/GenBank/DDBJ databases">
        <title>Chromosome-level genome assembly of the water stick insect Ranatra chinensis (Heteroptera: Nepidae).</title>
        <authorList>
            <person name="Liu X."/>
        </authorList>
    </citation>
    <scope>NUCLEOTIDE SEQUENCE [LARGE SCALE GENOMIC DNA]</scope>
    <source>
        <strain evidence="11">Cailab_2021Rc</strain>
        <tissue evidence="11">Muscle</tissue>
    </source>
</reference>
<dbReference type="GO" id="GO:0000139">
    <property type="term" value="C:Golgi membrane"/>
    <property type="evidence" value="ECO:0007669"/>
    <property type="project" value="UniProtKB-SubCell"/>
</dbReference>
<evidence type="ECO:0000256" key="4">
    <source>
        <dbReference type="ARBA" id="ARBA00022679"/>
    </source>
</evidence>
<comment type="subcellular location">
    <subcellularLocation>
        <location evidence="1 10">Golgi apparatus membrane</location>
        <topology evidence="1 10">Single-pass type II membrane protein</topology>
    </subcellularLocation>
</comment>
<dbReference type="Proteomes" id="UP001558652">
    <property type="component" value="Unassembled WGS sequence"/>
</dbReference>
<keyword evidence="7" id="KW-1133">Transmembrane helix</keyword>
<protein>
    <recommendedName>
        <fullName evidence="10">Hexosyltransferase</fullName>
        <ecNumber evidence="10">2.4.1.-</ecNumber>
    </recommendedName>
</protein>
<comment type="caution">
    <text evidence="11">The sequence shown here is derived from an EMBL/GenBank/DDBJ whole genome shotgun (WGS) entry which is preliminary data.</text>
</comment>
<keyword evidence="12" id="KW-1185">Reference proteome</keyword>
<evidence type="ECO:0000256" key="8">
    <source>
        <dbReference type="ARBA" id="ARBA00023034"/>
    </source>
</evidence>
<evidence type="ECO:0000256" key="5">
    <source>
        <dbReference type="ARBA" id="ARBA00022692"/>
    </source>
</evidence>
<dbReference type="EC" id="2.4.1.-" evidence="10"/>
<evidence type="ECO:0000313" key="11">
    <source>
        <dbReference type="EMBL" id="KAL1138631.1"/>
    </source>
</evidence>
<proteinExistence type="inferred from homology"/>
<accession>A0ABD0YRP4</accession>
<keyword evidence="4" id="KW-0808">Transferase</keyword>
<evidence type="ECO:0000256" key="3">
    <source>
        <dbReference type="ARBA" id="ARBA00022676"/>
    </source>
</evidence>
<dbReference type="PANTHER" id="PTHR11214">
    <property type="entry name" value="BETA-1,3-N-ACETYLGLUCOSAMINYLTRANSFERASE"/>
    <property type="match status" value="1"/>
</dbReference>
<keyword evidence="8 10" id="KW-0333">Golgi apparatus</keyword>
<dbReference type="InterPro" id="IPR002659">
    <property type="entry name" value="Glyco_trans_31"/>
</dbReference>
<keyword evidence="3 10" id="KW-0328">Glycosyltransferase</keyword>
<sequence>MKYKHGFLKVCVCTCFVVFLFALWGTNPKQDYRSLAVSDDVKRVDKRLLNFTEFKFLLNSNACDKADTVFQNVTTVQIVTSFAGNIEARNALRRAYSRAELLKLGVVRVFLLAALKPRQSEVTQDDLQNESNTYSDLVQGNFYESYRNLTYKHIMGLKYMYNLNSLINVKEKIGFELMGYIFKNKRPIRNKTNKWYTTKQEFSESVYPKFLSGWLYVTTPRVVNKLLSIAHLAPFFWIDDLFVTGILAKKLGISHSSINEHFSYHPELFECCIRDGVECEFSVGPNGGDHSLQISYQRHAYKCYIKQCKKLPYGRTVEQMCVAQRKPPAVGKGIPHFKVIRL</sequence>
<evidence type="ECO:0000256" key="10">
    <source>
        <dbReference type="RuleBase" id="RU363063"/>
    </source>
</evidence>
<evidence type="ECO:0000256" key="6">
    <source>
        <dbReference type="ARBA" id="ARBA00022968"/>
    </source>
</evidence>
<evidence type="ECO:0000256" key="2">
    <source>
        <dbReference type="ARBA" id="ARBA00008661"/>
    </source>
</evidence>
<organism evidence="11 12">
    <name type="scientific">Ranatra chinensis</name>
    <dbReference type="NCBI Taxonomy" id="642074"/>
    <lineage>
        <taxon>Eukaryota</taxon>
        <taxon>Metazoa</taxon>
        <taxon>Ecdysozoa</taxon>
        <taxon>Arthropoda</taxon>
        <taxon>Hexapoda</taxon>
        <taxon>Insecta</taxon>
        <taxon>Pterygota</taxon>
        <taxon>Neoptera</taxon>
        <taxon>Paraneoptera</taxon>
        <taxon>Hemiptera</taxon>
        <taxon>Heteroptera</taxon>
        <taxon>Panheteroptera</taxon>
        <taxon>Nepomorpha</taxon>
        <taxon>Nepidae</taxon>
        <taxon>Ranatrinae</taxon>
        <taxon>Ranatra</taxon>
    </lineage>
</organism>
<name>A0ABD0YRP4_9HEMI</name>
<evidence type="ECO:0000313" key="12">
    <source>
        <dbReference type="Proteomes" id="UP001558652"/>
    </source>
</evidence>
<keyword evidence="6" id="KW-0735">Signal-anchor</keyword>
<evidence type="ECO:0000256" key="7">
    <source>
        <dbReference type="ARBA" id="ARBA00022989"/>
    </source>
</evidence>
<dbReference type="GO" id="GO:0016757">
    <property type="term" value="F:glycosyltransferase activity"/>
    <property type="evidence" value="ECO:0007669"/>
    <property type="project" value="UniProtKB-KW"/>
</dbReference>
<gene>
    <name evidence="11" type="ORF">AAG570_008694</name>
</gene>
<comment type="similarity">
    <text evidence="2 10">Belongs to the glycosyltransferase 31 family.</text>
</comment>
<evidence type="ECO:0000256" key="9">
    <source>
        <dbReference type="ARBA" id="ARBA00023136"/>
    </source>
</evidence>
<dbReference type="AlphaFoldDB" id="A0ABD0YRP4"/>
<dbReference type="EMBL" id="JBFDAA010000003">
    <property type="protein sequence ID" value="KAL1138631.1"/>
    <property type="molecule type" value="Genomic_DNA"/>
</dbReference>
<dbReference type="Pfam" id="PF01762">
    <property type="entry name" value="Galactosyl_T"/>
    <property type="match status" value="2"/>
</dbReference>
<evidence type="ECO:0000256" key="1">
    <source>
        <dbReference type="ARBA" id="ARBA00004323"/>
    </source>
</evidence>
<keyword evidence="9" id="KW-0472">Membrane</keyword>